<keyword evidence="2" id="KW-1185">Reference proteome</keyword>
<accession>A0ACB5TAU7</accession>
<gene>
    <name evidence="1" type="ORF">Amon02_000643700</name>
</gene>
<protein>
    <submittedName>
        <fullName evidence="1">Unnamed protein product</fullName>
    </submittedName>
</protein>
<reference evidence="1" key="1">
    <citation type="submission" date="2023-04" db="EMBL/GenBank/DDBJ databases">
        <title>Ambrosiozyma monospora NBRC 10751.</title>
        <authorList>
            <person name="Ichikawa N."/>
            <person name="Sato H."/>
            <person name="Tonouchi N."/>
        </authorList>
    </citation>
    <scope>NUCLEOTIDE SEQUENCE</scope>
    <source>
        <strain evidence="1">NBRC 10751</strain>
    </source>
</reference>
<dbReference type="EMBL" id="BSXS01005021">
    <property type="protein sequence ID" value="GME83837.1"/>
    <property type="molecule type" value="Genomic_DNA"/>
</dbReference>
<organism evidence="1 2">
    <name type="scientific">Ambrosiozyma monospora</name>
    <name type="common">Yeast</name>
    <name type="synonym">Endomycopsis monosporus</name>
    <dbReference type="NCBI Taxonomy" id="43982"/>
    <lineage>
        <taxon>Eukaryota</taxon>
        <taxon>Fungi</taxon>
        <taxon>Dikarya</taxon>
        <taxon>Ascomycota</taxon>
        <taxon>Saccharomycotina</taxon>
        <taxon>Pichiomycetes</taxon>
        <taxon>Pichiales</taxon>
        <taxon>Pichiaceae</taxon>
        <taxon>Ambrosiozyma</taxon>
    </lineage>
</organism>
<comment type="caution">
    <text evidence="1">The sequence shown here is derived from an EMBL/GenBank/DDBJ whole genome shotgun (WGS) entry which is preliminary data.</text>
</comment>
<evidence type="ECO:0000313" key="1">
    <source>
        <dbReference type="EMBL" id="GME83837.1"/>
    </source>
</evidence>
<name>A0ACB5TAU7_AMBMO</name>
<proteinExistence type="predicted"/>
<evidence type="ECO:0000313" key="2">
    <source>
        <dbReference type="Proteomes" id="UP001165064"/>
    </source>
</evidence>
<dbReference type="Proteomes" id="UP001165064">
    <property type="component" value="Unassembled WGS sequence"/>
</dbReference>
<sequence>MYQMKTHQFEDKQQVSNWREEDILSLDYGGRLRQLTECHNLLCKSDSVFASQPFANQVYQEFGLTGEWSIEEARFLEPSKMKDGKIKDASVVIIQSSTAYKLKDIHWTLQSS</sequence>